<evidence type="ECO:0000256" key="1">
    <source>
        <dbReference type="SAM" id="SignalP"/>
    </source>
</evidence>
<dbReference type="PROSITE" id="PS50041">
    <property type="entry name" value="C_TYPE_LECTIN_2"/>
    <property type="match status" value="1"/>
</dbReference>
<feature type="domain" description="C-type lectin" evidence="2">
    <location>
        <begin position="318"/>
        <end position="427"/>
    </location>
</feature>
<dbReference type="Proteomes" id="UP001190700">
    <property type="component" value="Unassembled WGS sequence"/>
</dbReference>
<dbReference type="InterPro" id="IPR016186">
    <property type="entry name" value="C-type_lectin-like/link_sf"/>
</dbReference>
<feature type="signal peptide" evidence="1">
    <location>
        <begin position="1"/>
        <end position="22"/>
    </location>
</feature>
<dbReference type="AlphaFoldDB" id="A0AAE0KPR9"/>
<dbReference type="SMART" id="SM00034">
    <property type="entry name" value="CLECT"/>
    <property type="match status" value="1"/>
</dbReference>
<proteinExistence type="predicted"/>
<comment type="caution">
    <text evidence="3">The sequence shown here is derived from an EMBL/GenBank/DDBJ whole genome shotgun (WGS) entry which is preliminary data.</text>
</comment>
<dbReference type="SUPFAM" id="SSF56436">
    <property type="entry name" value="C-type lectin-like"/>
    <property type="match status" value="1"/>
</dbReference>
<evidence type="ECO:0000313" key="4">
    <source>
        <dbReference type="Proteomes" id="UP001190700"/>
    </source>
</evidence>
<keyword evidence="1" id="KW-0732">Signal</keyword>
<accession>A0AAE0KPR9</accession>
<dbReference type="InterPro" id="IPR036943">
    <property type="entry name" value="FN_type2_sf"/>
</dbReference>
<evidence type="ECO:0000259" key="2">
    <source>
        <dbReference type="PROSITE" id="PS50041"/>
    </source>
</evidence>
<protein>
    <recommendedName>
        <fullName evidence="2">C-type lectin domain-containing protein</fullName>
    </recommendedName>
</protein>
<evidence type="ECO:0000313" key="3">
    <source>
        <dbReference type="EMBL" id="KAK3255995.1"/>
    </source>
</evidence>
<gene>
    <name evidence="3" type="ORF">CYMTET_34849</name>
</gene>
<reference evidence="3 4" key="1">
    <citation type="journal article" date="2015" name="Genome Biol. Evol.">
        <title>Comparative Genomics of a Bacterivorous Green Alga Reveals Evolutionary Causalities and Consequences of Phago-Mixotrophic Mode of Nutrition.</title>
        <authorList>
            <person name="Burns J.A."/>
            <person name="Paasch A."/>
            <person name="Narechania A."/>
            <person name="Kim E."/>
        </authorList>
    </citation>
    <scope>NUCLEOTIDE SEQUENCE [LARGE SCALE GENOMIC DNA]</scope>
    <source>
        <strain evidence="3 4">PLY_AMNH</strain>
    </source>
</reference>
<sequence>MLNVSSGAILASMDFCWPACGANEDCPAGTYCSMTDPTSTISNRVCTPCPKAGQSCPRELSTFSSDCSSACPQDTEEVGVDSPMQSQDVPSVPRPSPDWRALSYFYYCDTPSNFTYEDVESFDACKLLCETTDGCKGVNIGYEVDSGALLCRMAGQQCADSHLGKYAGWLMSAFELGAADAEASLSVEDLEARYLQAHAAVPCDHDAPRAVLFLSVGARCPECVAVEIKAQLADHDGAAADAGAQRRTTNGSSCVLPFSRNGKDFRDCEWSGDDRAGFRDTVEGQSRWMCPVTSDYDPDAVEIDPRWISVDTLDVGAYREADAFCRNLGTHLVHIRSEEEHLRMYDHLQRHPFAYQADFNGYVTWLGITAPNLTTLGPDSASWDDDGSKVFSGYYAFDPDYWPSYENACGIYYARAPEATQWVFLSCLDTDPSALTCEAPPQRTQLTFVSRVPRLQH</sequence>
<feature type="chain" id="PRO_5042266605" description="C-type lectin domain-containing protein" evidence="1">
    <location>
        <begin position="23"/>
        <end position="457"/>
    </location>
</feature>
<name>A0AAE0KPR9_9CHLO</name>
<dbReference type="Gene3D" id="2.10.10.10">
    <property type="entry name" value="Fibronectin, type II, collagen-binding"/>
    <property type="match status" value="1"/>
</dbReference>
<dbReference type="EMBL" id="LGRX02022054">
    <property type="protein sequence ID" value="KAK3255995.1"/>
    <property type="molecule type" value="Genomic_DNA"/>
</dbReference>
<dbReference type="InterPro" id="IPR001304">
    <property type="entry name" value="C-type_lectin-like"/>
</dbReference>
<feature type="non-terminal residue" evidence="3">
    <location>
        <position position="457"/>
    </location>
</feature>
<dbReference type="InterPro" id="IPR016187">
    <property type="entry name" value="CTDL_fold"/>
</dbReference>
<keyword evidence="4" id="KW-1185">Reference proteome</keyword>
<dbReference type="Gene3D" id="3.10.100.10">
    <property type="entry name" value="Mannose-Binding Protein A, subunit A"/>
    <property type="match status" value="1"/>
</dbReference>
<dbReference type="CDD" id="cd00037">
    <property type="entry name" value="CLECT"/>
    <property type="match status" value="1"/>
</dbReference>
<organism evidence="3 4">
    <name type="scientific">Cymbomonas tetramitiformis</name>
    <dbReference type="NCBI Taxonomy" id="36881"/>
    <lineage>
        <taxon>Eukaryota</taxon>
        <taxon>Viridiplantae</taxon>
        <taxon>Chlorophyta</taxon>
        <taxon>Pyramimonadophyceae</taxon>
        <taxon>Pyramimonadales</taxon>
        <taxon>Pyramimonadaceae</taxon>
        <taxon>Cymbomonas</taxon>
    </lineage>
</organism>